<evidence type="ECO:0008006" key="4">
    <source>
        <dbReference type="Google" id="ProtNLM"/>
    </source>
</evidence>
<accession>A0A9Q1LKB4</accession>
<feature type="compositionally biased region" description="Polar residues" evidence="1">
    <location>
        <begin position="165"/>
        <end position="181"/>
    </location>
</feature>
<evidence type="ECO:0000313" key="3">
    <source>
        <dbReference type="Proteomes" id="UP001152561"/>
    </source>
</evidence>
<dbReference type="Proteomes" id="UP001152561">
    <property type="component" value="Unassembled WGS sequence"/>
</dbReference>
<evidence type="ECO:0000256" key="1">
    <source>
        <dbReference type="SAM" id="MobiDB-lite"/>
    </source>
</evidence>
<name>A0A9Q1LKB4_9SOLA</name>
<sequence length="227" mass="25183">MINSKPVIVKPWSADFSFKDEVLKVIPLWVKFPNPPLNCWGVKSLSRVASGLGKLIYADECTTKMERISYARVLIEMDVTIPLPNVVQVLDPNGGQFEQEIRYEWKPQYCPTCCQIGHICKPQVEAKKAEPPKPQPAGKKGAQRGRTQQVWQNKGEQVAQVPADQANSGATDNPVNTTAENQGGEGWTKAKAASKAPMISMKTSGHLMLSTPFMNILYNKSFKQLLQ</sequence>
<comment type="caution">
    <text evidence="2">The sequence shown here is derived from an EMBL/GenBank/DDBJ whole genome shotgun (WGS) entry which is preliminary data.</text>
</comment>
<keyword evidence="3" id="KW-1185">Reference proteome</keyword>
<feature type="region of interest" description="Disordered" evidence="1">
    <location>
        <begin position="127"/>
        <end position="188"/>
    </location>
</feature>
<protein>
    <recommendedName>
        <fullName evidence="4">DUF4283 domain-containing protein</fullName>
    </recommendedName>
</protein>
<dbReference type="EMBL" id="JAJAGQ010000018">
    <property type="protein sequence ID" value="KAJ8536945.1"/>
    <property type="molecule type" value="Genomic_DNA"/>
</dbReference>
<dbReference type="AlphaFoldDB" id="A0A9Q1LKB4"/>
<gene>
    <name evidence="2" type="ORF">K7X08_035346</name>
</gene>
<reference evidence="3" key="1">
    <citation type="journal article" date="2023" name="Proc. Natl. Acad. Sci. U.S.A.">
        <title>Genomic and structural basis for evolution of tropane alkaloid biosynthesis.</title>
        <authorList>
            <person name="Wanga Y.-J."/>
            <person name="Taina T."/>
            <person name="Yua J.-Y."/>
            <person name="Lia J."/>
            <person name="Xua B."/>
            <person name="Chenc J."/>
            <person name="D'Auriad J.C."/>
            <person name="Huanga J.-P."/>
            <person name="Huanga S.-X."/>
        </authorList>
    </citation>
    <scope>NUCLEOTIDE SEQUENCE [LARGE SCALE GENOMIC DNA]</scope>
    <source>
        <strain evidence="3">cv. KIB-2019</strain>
    </source>
</reference>
<proteinExistence type="predicted"/>
<dbReference type="OrthoDB" id="1939300at2759"/>
<dbReference type="PANTHER" id="PTHR33233">
    <property type="entry name" value="ENDONUCLEASE/EXONUCLEASE/PHOSPHATASE"/>
    <property type="match status" value="1"/>
</dbReference>
<organism evidence="2 3">
    <name type="scientific">Anisodus acutangulus</name>
    <dbReference type="NCBI Taxonomy" id="402998"/>
    <lineage>
        <taxon>Eukaryota</taxon>
        <taxon>Viridiplantae</taxon>
        <taxon>Streptophyta</taxon>
        <taxon>Embryophyta</taxon>
        <taxon>Tracheophyta</taxon>
        <taxon>Spermatophyta</taxon>
        <taxon>Magnoliopsida</taxon>
        <taxon>eudicotyledons</taxon>
        <taxon>Gunneridae</taxon>
        <taxon>Pentapetalae</taxon>
        <taxon>asterids</taxon>
        <taxon>lamiids</taxon>
        <taxon>Solanales</taxon>
        <taxon>Solanaceae</taxon>
        <taxon>Solanoideae</taxon>
        <taxon>Hyoscyameae</taxon>
        <taxon>Anisodus</taxon>
    </lineage>
</organism>
<evidence type="ECO:0000313" key="2">
    <source>
        <dbReference type="EMBL" id="KAJ8536945.1"/>
    </source>
</evidence>
<dbReference type="PANTHER" id="PTHR33233:SF17">
    <property type="entry name" value="DUF4283 DOMAIN-CONTAINING PROTEIN"/>
    <property type="match status" value="1"/>
</dbReference>
<feature type="compositionally biased region" description="Polar residues" evidence="1">
    <location>
        <begin position="145"/>
        <end position="155"/>
    </location>
</feature>